<keyword evidence="3" id="KW-1185">Reference proteome</keyword>
<accession>A0AA50DIE5</accession>
<dbReference type="InterPro" id="IPR001387">
    <property type="entry name" value="Cro/C1-type_HTH"/>
</dbReference>
<dbReference type="RefSeq" id="WP_306208574.1">
    <property type="nucleotide sequence ID" value="NZ_CP132353.1"/>
</dbReference>
<dbReference type="PANTHER" id="PTHR35010">
    <property type="entry name" value="BLL4672 PROTEIN-RELATED"/>
    <property type="match status" value="1"/>
</dbReference>
<dbReference type="Proteomes" id="UP001228139">
    <property type="component" value="Chromosome"/>
</dbReference>
<dbReference type="GO" id="GO:0003677">
    <property type="term" value="F:DNA binding"/>
    <property type="evidence" value="ECO:0007669"/>
    <property type="project" value="InterPro"/>
</dbReference>
<dbReference type="AlphaFoldDB" id="A0AA50DIE5"/>
<evidence type="ECO:0000313" key="3">
    <source>
        <dbReference type="Proteomes" id="UP001228139"/>
    </source>
</evidence>
<protein>
    <submittedName>
        <fullName evidence="2">Helix-turn-helix transcriptional regulator</fullName>
    </submittedName>
</protein>
<feature type="domain" description="HTH cro/C1-type" evidence="1">
    <location>
        <begin position="16"/>
        <end position="87"/>
    </location>
</feature>
<organism evidence="2 3">
    <name type="scientific">Erwinia pyri</name>
    <dbReference type="NCBI Taxonomy" id="3062598"/>
    <lineage>
        <taxon>Bacteria</taxon>
        <taxon>Pseudomonadati</taxon>
        <taxon>Pseudomonadota</taxon>
        <taxon>Gammaproteobacteria</taxon>
        <taxon>Enterobacterales</taxon>
        <taxon>Erwiniaceae</taxon>
        <taxon>Erwinia</taxon>
    </lineage>
</organism>
<dbReference type="PANTHER" id="PTHR35010:SF2">
    <property type="entry name" value="BLL4672 PROTEIN"/>
    <property type="match status" value="1"/>
</dbReference>
<dbReference type="Pfam" id="PF13560">
    <property type="entry name" value="HTH_31"/>
    <property type="match status" value="1"/>
</dbReference>
<dbReference type="CDD" id="cd00093">
    <property type="entry name" value="HTH_XRE"/>
    <property type="match status" value="1"/>
</dbReference>
<dbReference type="KEGG" id="epi:Q3V30_19325"/>
<evidence type="ECO:0000313" key="2">
    <source>
        <dbReference type="EMBL" id="WLS78574.1"/>
    </source>
</evidence>
<dbReference type="Gene3D" id="3.30.450.180">
    <property type="match status" value="1"/>
</dbReference>
<sequence length="270" mass="30865">MVKKTSPEQRRELGAFLVSRRARLNPQEFGLPAGTRRTPGLRREEVAVLAGVSVSWYTWLEQGREIKPSADALQRIAKVLRLDRIESSHLFALSPREEPLPRTIDDGVSEGLESLVRAIDPIPAYIRNTRLDILAWNDAIAELFIDYGSLQPHERNTLRLLFLYRPYRTLILDWEQMARGMISVFRASRAHAQNKAPFDNLIKELSEQSPEFQEWWQDTEVKGMGEGSKRLLHPTSGHIEFTYVALTPEGRPDLSLVTYIPRHVASDPES</sequence>
<dbReference type="Gene3D" id="1.10.260.40">
    <property type="entry name" value="lambda repressor-like DNA-binding domains"/>
    <property type="match status" value="1"/>
</dbReference>
<reference evidence="2 3" key="1">
    <citation type="submission" date="2023-07" db="EMBL/GenBank/DDBJ databases">
        <title>Pathogenic bacteria of pear tree diseases.</title>
        <authorList>
            <person name="Zhang Z."/>
            <person name="He L."/>
            <person name="Huang R."/>
        </authorList>
    </citation>
    <scope>NUCLEOTIDE SEQUENCE [LARGE SCALE GENOMIC DNA]</scope>
    <source>
        <strain evidence="2 3">DE2</strain>
    </source>
</reference>
<dbReference type="EMBL" id="CP132353">
    <property type="protein sequence ID" value="WLS78574.1"/>
    <property type="molecule type" value="Genomic_DNA"/>
</dbReference>
<dbReference type="InterPro" id="IPR010982">
    <property type="entry name" value="Lambda_DNA-bd_dom_sf"/>
</dbReference>
<evidence type="ECO:0000259" key="1">
    <source>
        <dbReference type="SMART" id="SM00530"/>
    </source>
</evidence>
<name>A0AA50DIE5_9GAMM</name>
<gene>
    <name evidence="2" type="ORF">Q3V30_19325</name>
</gene>
<proteinExistence type="predicted"/>
<dbReference type="SMART" id="SM00530">
    <property type="entry name" value="HTH_XRE"/>
    <property type="match status" value="1"/>
</dbReference>
<dbReference type="Pfam" id="PF17765">
    <property type="entry name" value="MLTR_LBD"/>
    <property type="match status" value="1"/>
</dbReference>
<dbReference type="SUPFAM" id="SSF47413">
    <property type="entry name" value="lambda repressor-like DNA-binding domains"/>
    <property type="match status" value="1"/>
</dbReference>
<dbReference type="InterPro" id="IPR041413">
    <property type="entry name" value="MLTR_LBD"/>
</dbReference>